<dbReference type="Pfam" id="PF00356">
    <property type="entry name" value="LacI"/>
    <property type="match status" value="1"/>
</dbReference>
<evidence type="ECO:0000313" key="6">
    <source>
        <dbReference type="Proteomes" id="UP001324993"/>
    </source>
</evidence>
<dbReference type="PROSITE" id="PS50932">
    <property type="entry name" value="HTH_LACI_2"/>
    <property type="match status" value="1"/>
</dbReference>
<keyword evidence="2 5" id="KW-0238">DNA-binding</keyword>
<evidence type="ECO:0000313" key="5">
    <source>
        <dbReference type="EMBL" id="WPJ96949.1"/>
    </source>
</evidence>
<dbReference type="SUPFAM" id="SSF47413">
    <property type="entry name" value="lambda repressor-like DNA-binding domains"/>
    <property type="match status" value="1"/>
</dbReference>
<protein>
    <submittedName>
        <fullName evidence="5">LacI family DNA-binding transcriptional regulator</fullName>
    </submittedName>
</protein>
<accession>A0ABZ0RVF6</accession>
<dbReference type="CDD" id="cd01392">
    <property type="entry name" value="HTH_LacI"/>
    <property type="match status" value="1"/>
</dbReference>
<dbReference type="InterPro" id="IPR000843">
    <property type="entry name" value="HTH_LacI"/>
</dbReference>
<keyword evidence="1" id="KW-0805">Transcription regulation</keyword>
<dbReference type="GO" id="GO:0003677">
    <property type="term" value="F:DNA binding"/>
    <property type="evidence" value="ECO:0007669"/>
    <property type="project" value="UniProtKB-KW"/>
</dbReference>
<evidence type="ECO:0000259" key="4">
    <source>
        <dbReference type="PROSITE" id="PS50932"/>
    </source>
</evidence>
<dbReference type="PANTHER" id="PTHR30146:SF109">
    <property type="entry name" value="HTH-TYPE TRANSCRIPTIONAL REGULATOR GALS"/>
    <property type="match status" value="1"/>
</dbReference>
<dbReference type="Gene3D" id="1.10.260.40">
    <property type="entry name" value="lambda repressor-like DNA-binding domains"/>
    <property type="match status" value="1"/>
</dbReference>
<keyword evidence="3" id="KW-0804">Transcription</keyword>
<proteinExistence type="predicted"/>
<dbReference type="PANTHER" id="PTHR30146">
    <property type="entry name" value="LACI-RELATED TRANSCRIPTIONAL REPRESSOR"/>
    <property type="match status" value="1"/>
</dbReference>
<evidence type="ECO:0000256" key="3">
    <source>
        <dbReference type="ARBA" id="ARBA00023163"/>
    </source>
</evidence>
<reference evidence="5 6" key="1">
    <citation type="submission" date="2023-11" db="EMBL/GenBank/DDBJ databases">
        <title>Coraliomargarita sp. nov., isolated from marine algae.</title>
        <authorList>
            <person name="Lee J.K."/>
            <person name="Baek J.H."/>
            <person name="Kim J.M."/>
            <person name="Choi D.G."/>
            <person name="Jeon C.O."/>
        </authorList>
    </citation>
    <scope>NUCLEOTIDE SEQUENCE [LARGE SCALE GENOMIC DNA]</scope>
    <source>
        <strain evidence="5 6">J2-16</strain>
    </source>
</reference>
<dbReference type="EMBL" id="CP138858">
    <property type="protein sequence ID" value="WPJ96949.1"/>
    <property type="molecule type" value="Genomic_DNA"/>
</dbReference>
<dbReference type="SMART" id="SM00354">
    <property type="entry name" value="HTH_LACI"/>
    <property type="match status" value="1"/>
</dbReference>
<sequence>MSIKKCLTLRQIACESGVHFTTVSKILRGQSRASKETRERVLQVAAAGGYRPNPLVSAWMAQRRAVRPAKTHVNVAIIFGGQSERASNRFDRELGKVLATRAGHHGFSANELYVDDYASLAALGGVIRARGIQGIVWAGVTHPEPLPEVFDACAMVSFGGEMNGLSTVRTEAFGGMMMAMDAIQERGCERPLLVLRERPTRRNLIRYEAAFRLKYQSLGLPEEAPVCFLAANESPNWTQILKKFRGIDGVIGNCDGDHLNVPFVSLDARPGRSAGLDQRRSHMGEIAVDLVATAVISPSLMIARHTYEQIVKPLWVDAV</sequence>
<dbReference type="Proteomes" id="UP001324993">
    <property type="component" value="Chromosome"/>
</dbReference>
<gene>
    <name evidence="5" type="ORF">SH580_04410</name>
</gene>
<keyword evidence="6" id="KW-1185">Reference proteome</keyword>
<dbReference type="RefSeq" id="WP_319833806.1">
    <property type="nucleotide sequence ID" value="NZ_CP138858.1"/>
</dbReference>
<organism evidence="5 6">
    <name type="scientific">Coraliomargarita algicola</name>
    <dbReference type="NCBI Taxonomy" id="3092156"/>
    <lineage>
        <taxon>Bacteria</taxon>
        <taxon>Pseudomonadati</taxon>
        <taxon>Verrucomicrobiota</taxon>
        <taxon>Opitutia</taxon>
        <taxon>Puniceicoccales</taxon>
        <taxon>Coraliomargaritaceae</taxon>
        <taxon>Coraliomargarita</taxon>
    </lineage>
</organism>
<evidence type="ECO:0000256" key="1">
    <source>
        <dbReference type="ARBA" id="ARBA00023015"/>
    </source>
</evidence>
<feature type="domain" description="HTH lacI-type" evidence="4">
    <location>
        <begin position="7"/>
        <end position="61"/>
    </location>
</feature>
<dbReference type="SUPFAM" id="SSF53822">
    <property type="entry name" value="Periplasmic binding protein-like I"/>
    <property type="match status" value="1"/>
</dbReference>
<evidence type="ECO:0000256" key="2">
    <source>
        <dbReference type="ARBA" id="ARBA00023125"/>
    </source>
</evidence>
<dbReference type="InterPro" id="IPR010982">
    <property type="entry name" value="Lambda_DNA-bd_dom_sf"/>
</dbReference>
<name>A0ABZ0RVF6_9BACT</name>
<dbReference type="InterPro" id="IPR028082">
    <property type="entry name" value="Peripla_BP_I"/>
</dbReference>